<dbReference type="Proteomes" id="UP001519535">
    <property type="component" value="Unassembled WGS sequence"/>
</dbReference>
<organism evidence="3 4">
    <name type="scientific">Mycolicibacter acidiphilus</name>
    <dbReference type="NCBI Taxonomy" id="2835306"/>
    <lineage>
        <taxon>Bacteria</taxon>
        <taxon>Bacillati</taxon>
        <taxon>Actinomycetota</taxon>
        <taxon>Actinomycetes</taxon>
        <taxon>Mycobacteriales</taxon>
        <taxon>Mycobacteriaceae</taxon>
        <taxon>Mycolicibacter</taxon>
    </lineage>
</organism>
<accession>A0ABS5RLN2</accession>
<name>A0ABS5RLN2_9MYCO</name>
<feature type="region of interest" description="Disordered" evidence="1">
    <location>
        <begin position="1"/>
        <end position="31"/>
    </location>
</feature>
<feature type="compositionally biased region" description="Polar residues" evidence="1">
    <location>
        <begin position="62"/>
        <end position="76"/>
    </location>
</feature>
<dbReference type="EMBL" id="JAHCLR010000036">
    <property type="protein sequence ID" value="MBS9535079.1"/>
    <property type="molecule type" value="Genomic_DNA"/>
</dbReference>
<evidence type="ECO:0000256" key="2">
    <source>
        <dbReference type="SAM" id="Phobius"/>
    </source>
</evidence>
<reference evidence="3 4" key="1">
    <citation type="submission" date="2021-05" db="EMBL/GenBank/DDBJ databases">
        <title>Mycobacterium acidophilum sp. nov., an extremely acid-tolerant member of the genus Mycobacterium.</title>
        <authorList>
            <person name="Xia J."/>
        </authorList>
    </citation>
    <scope>NUCLEOTIDE SEQUENCE [LARGE SCALE GENOMIC DNA]</scope>
    <source>
        <strain evidence="3 4">M1</strain>
    </source>
</reference>
<comment type="caution">
    <text evidence="3">The sequence shown here is derived from an EMBL/GenBank/DDBJ whole genome shotgun (WGS) entry which is preliminary data.</text>
</comment>
<feature type="region of interest" description="Disordered" evidence="1">
    <location>
        <begin position="56"/>
        <end position="82"/>
    </location>
</feature>
<gene>
    <name evidence="3" type="ORF">KIH27_15940</name>
</gene>
<evidence type="ECO:0000313" key="4">
    <source>
        <dbReference type="Proteomes" id="UP001519535"/>
    </source>
</evidence>
<keyword evidence="2" id="KW-1133">Transmembrane helix</keyword>
<keyword evidence="2" id="KW-0472">Membrane</keyword>
<protein>
    <submittedName>
        <fullName evidence="3">Uncharacterized protein</fullName>
    </submittedName>
</protein>
<keyword evidence="2" id="KW-0812">Transmembrane</keyword>
<feature type="transmembrane region" description="Helical" evidence="2">
    <location>
        <begin position="35"/>
        <end position="53"/>
    </location>
</feature>
<evidence type="ECO:0000256" key="1">
    <source>
        <dbReference type="SAM" id="MobiDB-lite"/>
    </source>
</evidence>
<proteinExistence type="predicted"/>
<evidence type="ECO:0000313" key="3">
    <source>
        <dbReference type="EMBL" id="MBS9535079.1"/>
    </source>
</evidence>
<sequence length="138" mass="14557">MTAPIDPTRAAEHLEQPLPHVPPASPSPKTKGNKVVTYAAVAGVVLVGGLVFTHKSDDTPSAPVSPTAATRTSLLTTPPKPADADFDWSRQVIHSNPARISLATAQLEMRQCERAGATTVAARRACLWATGDWLLGMP</sequence>
<keyword evidence="4" id="KW-1185">Reference proteome</keyword>